<evidence type="ECO:0000256" key="4">
    <source>
        <dbReference type="ARBA" id="ARBA00022679"/>
    </source>
</evidence>
<keyword evidence="9" id="KW-0472">Membrane</keyword>
<dbReference type="GO" id="GO:0046983">
    <property type="term" value="F:protein dimerization activity"/>
    <property type="evidence" value="ECO:0007669"/>
    <property type="project" value="InterPro"/>
</dbReference>
<feature type="transmembrane region" description="Helical" evidence="9">
    <location>
        <begin position="95"/>
        <end position="117"/>
    </location>
</feature>
<keyword evidence="7" id="KW-0067">ATP-binding</keyword>
<keyword evidence="6" id="KW-0418">Kinase</keyword>
<evidence type="ECO:0000256" key="5">
    <source>
        <dbReference type="ARBA" id="ARBA00022741"/>
    </source>
</evidence>
<comment type="catalytic activity">
    <reaction evidence="1">
        <text>ATP + protein L-histidine = ADP + protein N-phospho-L-histidine.</text>
        <dbReference type="EC" id="2.7.13.3"/>
    </reaction>
</comment>
<keyword evidence="3" id="KW-0597">Phosphoprotein</keyword>
<dbReference type="InterPro" id="IPR050482">
    <property type="entry name" value="Sensor_HK_TwoCompSys"/>
</dbReference>
<dbReference type="EC" id="2.7.13.3" evidence="2"/>
<evidence type="ECO:0000256" key="3">
    <source>
        <dbReference type="ARBA" id="ARBA00022553"/>
    </source>
</evidence>
<dbReference type="Gene3D" id="1.20.5.1930">
    <property type="match status" value="1"/>
</dbReference>
<gene>
    <name evidence="11" type="ORF">CA982_22030</name>
</gene>
<name>A0A243Q652_9ACTN</name>
<proteinExistence type="predicted"/>
<evidence type="ECO:0000256" key="6">
    <source>
        <dbReference type="ARBA" id="ARBA00022777"/>
    </source>
</evidence>
<dbReference type="PANTHER" id="PTHR24421:SF10">
    <property type="entry name" value="NITRATE_NITRITE SENSOR PROTEIN NARQ"/>
    <property type="match status" value="1"/>
</dbReference>
<organism evidence="11 12">
    <name type="scientific">Gordonia lacunae</name>
    <dbReference type="NCBI Taxonomy" id="417102"/>
    <lineage>
        <taxon>Bacteria</taxon>
        <taxon>Bacillati</taxon>
        <taxon>Actinomycetota</taxon>
        <taxon>Actinomycetes</taxon>
        <taxon>Mycobacteriales</taxon>
        <taxon>Gordoniaceae</taxon>
        <taxon>Gordonia</taxon>
    </lineage>
</organism>
<reference evidence="11 12" key="1">
    <citation type="submission" date="2017-05" db="EMBL/GenBank/DDBJ databases">
        <title>Biotechnological potential of actinobacteria isolated from South African environments.</title>
        <authorList>
            <person name="Le Roes-Hill M."/>
            <person name="Prins A."/>
            <person name="Durrell K.A."/>
        </authorList>
    </citation>
    <scope>NUCLEOTIDE SEQUENCE [LARGE SCALE GENOMIC DNA]</scope>
    <source>
        <strain evidence="11">BS2</strain>
    </source>
</reference>
<evidence type="ECO:0000256" key="2">
    <source>
        <dbReference type="ARBA" id="ARBA00012438"/>
    </source>
</evidence>
<sequence>MTNERLPSAGEVTDRDRPGRGAFWFRDPLRTARPTTRQLIADGVWACAAGLMCFLVGNGSDPVLLTVALCAALVVATATRHAIPTLSVICVVAYLGARIAIGPLSFITVWFVAPIVYSFSAHTSRAIRWAALGAVTVVSLLGGWKVAQLVSDFSTLGQLPDIAALVSSTVLVCVVPVAAWAAGMMKFHRDSATAAQIAAARAEAERARAVEAYAHEAARSQIARDVHDVVAHSLAVIIAQADGARYSLRSSPTSIEPALGAIAATGRSSLLEVRAFLERLRTDLETHDDTIDHLDEEHLLARMRAAGLRIDHHVIGDPETASPATTHAVLRILAEALTNALKHGDPRESVIIRQRWDDPVTVEVVNVTAAHSGEAGGGGYGTISMTERARLAGGSLDSRRVGDKWVVTAVLPLRR</sequence>
<dbReference type="GO" id="GO:0005524">
    <property type="term" value="F:ATP binding"/>
    <property type="evidence" value="ECO:0007669"/>
    <property type="project" value="UniProtKB-KW"/>
</dbReference>
<evidence type="ECO:0000256" key="9">
    <source>
        <dbReference type="SAM" id="Phobius"/>
    </source>
</evidence>
<comment type="caution">
    <text evidence="11">The sequence shown here is derived from an EMBL/GenBank/DDBJ whole genome shotgun (WGS) entry which is preliminary data.</text>
</comment>
<keyword evidence="9" id="KW-1133">Transmembrane helix</keyword>
<dbReference type="Gene3D" id="3.30.565.10">
    <property type="entry name" value="Histidine kinase-like ATPase, C-terminal domain"/>
    <property type="match status" value="1"/>
</dbReference>
<dbReference type="Pfam" id="PF07730">
    <property type="entry name" value="HisKA_3"/>
    <property type="match status" value="1"/>
</dbReference>
<protein>
    <recommendedName>
        <fullName evidence="2">histidine kinase</fullName>
        <ecNumber evidence="2">2.7.13.3</ecNumber>
    </recommendedName>
</protein>
<dbReference type="STRING" id="417102.CA982_22030"/>
<keyword evidence="12" id="KW-1185">Reference proteome</keyword>
<feature type="transmembrane region" description="Helical" evidence="9">
    <location>
        <begin position="63"/>
        <end position="83"/>
    </location>
</feature>
<keyword evidence="8" id="KW-0902">Two-component regulatory system</keyword>
<feature type="transmembrane region" description="Helical" evidence="9">
    <location>
        <begin position="162"/>
        <end position="182"/>
    </location>
</feature>
<evidence type="ECO:0000256" key="7">
    <source>
        <dbReference type="ARBA" id="ARBA00022840"/>
    </source>
</evidence>
<evidence type="ECO:0000313" key="11">
    <source>
        <dbReference type="EMBL" id="OUC76440.1"/>
    </source>
</evidence>
<keyword evidence="5" id="KW-0547">Nucleotide-binding</keyword>
<dbReference type="SUPFAM" id="SSF55874">
    <property type="entry name" value="ATPase domain of HSP90 chaperone/DNA topoisomerase II/histidine kinase"/>
    <property type="match status" value="1"/>
</dbReference>
<dbReference type="PANTHER" id="PTHR24421">
    <property type="entry name" value="NITRATE/NITRITE SENSOR PROTEIN NARX-RELATED"/>
    <property type="match status" value="1"/>
</dbReference>
<evidence type="ECO:0000313" key="12">
    <source>
        <dbReference type="Proteomes" id="UP000194632"/>
    </source>
</evidence>
<evidence type="ECO:0000256" key="1">
    <source>
        <dbReference type="ARBA" id="ARBA00000085"/>
    </source>
</evidence>
<evidence type="ECO:0000259" key="10">
    <source>
        <dbReference type="Pfam" id="PF07730"/>
    </source>
</evidence>
<dbReference type="InterPro" id="IPR011712">
    <property type="entry name" value="Sig_transdc_His_kin_sub3_dim/P"/>
</dbReference>
<keyword evidence="4" id="KW-0808">Transferase</keyword>
<feature type="domain" description="Signal transduction histidine kinase subgroup 3 dimerisation and phosphoacceptor" evidence="10">
    <location>
        <begin position="219"/>
        <end position="283"/>
    </location>
</feature>
<feature type="transmembrane region" description="Helical" evidence="9">
    <location>
        <begin position="129"/>
        <end position="150"/>
    </location>
</feature>
<accession>A0A243Q652</accession>
<dbReference type="InterPro" id="IPR036890">
    <property type="entry name" value="HATPase_C_sf"/>
</dbReference>
<dbReference type="AlphaFoldDB" id="A0A243Q652"/>
<dbReference type="Proteomes" id="UP000194632">
    <property type="component" value="Unassembled WGS sequence"/>
</dbReference>
<dbReference type="GO" id="GO:0000155">
    <property type="term" value="F:phosphorelay sensor kinase activity"/>
    <property type="evidence" value="ECO:0007669"/>
    <property type="project" value="InterPro"/>
</dbReference>
<dbReference type="EMBL" id="NGFO01000033">
    <property type="protein sequence ID" value="OUC76440.1"/>
    <property type="molecule type" value="Genomic_DNA"/>
</dbReference>
<keyword evidence="9" id="KW-0812">Transmembrane</keyword>
<evidence type="ECO:0000256" key="8">
    <source>
        <dbReference type="ARBA" id="ARBA00023012"/>
    </source>
</evidence>
<dbReference type="GO" id="GO:0016020">
    <property type="term" value="C:membrane"/>
    <property type="evidence" value="ECO:0007669"/>
    <property type="project" value="InterPro"/>
</dbReference>